<accession>A0A396RR92</accession>
<protein>
    <submittedName>
        <fullName evidence="1">Uncharacterized protein</fullName>
    </submittedName>
</protein>
<comment type="caution">
    <text evidence="1">The sequence shown here is derived from an EMBL/GenBank/DDBJ whole genome shotgun (WGS) entry which is preliminary data.</text>
</comment>
<evidence type="ECO:0000313" key="2">
    <source>
        <dbReference type="Proteomes" id="UP000266693"/>
    </source>
</evidence>
<reference evidence="1 2" key="1">
    <citation type="submission" date="2018-08" db="EMBL/GenBank/DDBJ databases">
        <title>The multiple taxonomic identification of Sphingomonas gilva.</title>
        <authorList>
            <person name="Zhu D."/>
            <person name="Zheng S."/>
        </authorList>
    </citation>
    <scope>NUCLEOTIDE SEQUENCE [LARGE SCALE GENOMIC DNA]</scope>
    <source>
        <strain evidence="1 2">ZDH117</strain>
    </source>
</reference>
<keyword evidence="2" id="KW-1185">Reference proteome</keyword>
<organism evidence="1 2">
    <name type="scientific">Sphingomonas gilva</name>
    <dbReference type="NCBI Taxonomy" id="2305907"/>
    <lineage>
        <taxon>Bacteria</taxon>
        <taxon>Pseudomonadati</taxon>
        <taxon>Pseudomonadota</taxon>
        <taxon>Alphaproteobacteria</taxon>
        <taxon>Sphingomonadales</taxon>
        <taxon>Sphingomonadaceae</taxon>
        <taxon>Sphingomonas</taxon>
    </lineage>
</organism>
<evidence type="ECO:0000313" key="1">
    <source>
        <dbReference type="EMBL" id="RHW19154.1"/>
    </source>
</evidence>
<proteinExistence type="predicted"/>
<dbReference type="EMBL" id="QWLV01000001">
    <property type="protein sequence ID" value="RHW19154.1"/>
    <property type="molecule type" value="Genomic_DNA"/>
</dbReference>
<name>A0A396RR92_9SPHN</name>
<dbReference type="Proteomes" id="UP000266693">
    <property type="component" value="Unassembled WGS sequence"/>
</dbReference>
<sequence length="74" mass="7771">MTGAVPGYRSGPFRLELTMRAQILLPLLALAACGSDPEPAPGGVTPAEQQALNDAAAMLDNQSLVDFNQTETQE</sequence>
<gene>
    <name evidence="1" type="ORF">D1610_03320</name>
</gene>
<dbReference type="AlphaFoldDB" id="A0A396RR92"/>